<dbReference type="EMBL" id="LLZH01000235">
    <property type="protein sequence ID" value="KUL30773.1"/>
    <property type="molecule type" value="Genomic_DNA"/>
</dbReference>
<feature type="transmembrane region" description="Helical" evidence="1">
    <location>
        <begin position="148"/>
        <end position="170"/>
    </location>
</feature>
<feature type="transmembrane region" description="Helical" evidence="1">
    <location>
        <begin position="72"/>
        <end position="94"/>
    </location>
</feature>
<name>A0A101JPX2_9ACTN</name>
<dbReference type="AlphaFoldDB" id="A0A101JPX2"/>
<evidence type="ECO:0000313" key="3">
    <source>
        <dbReference type="Proteomes" id="UP000053244"/>
    </source>
</evidence>
<keyword evidence="3" id="KW-1185">Reference proteome</keyword>
<accession>A0A101JPX2</accession>
<keyword evidence="1" id="KW-1133">Transmembrane helix</keyword>
<comment type="caution">
    <text evidence="2">The sequence shown here is derived from an EMBL/GenBank/DDBJ whole genome shotgun (WGS) entry which is preliminary data.</text>
</comment>
<proteinExistence type="predicted"/>
<feature type="transmembrane region" description="Helical" evidence="1">
    <location>
        <begin position="106"/>
        <end position="128"/>
    </location>
</feature>
<organism evidence="2 3">
    <name type="scientific">Actinoplanes awajinensis subsp. mycoplanecinus</name>
    <dbReference type="NCBI Taxonomy" id="135947"/>
    <lineage>
        <taxon>Bacteria</taxon>
        <taxon>Bacillati</taxon>
        <taxon>Actinomycetota</taxon>
        <taxon>Actinomycetes</taxon>
        <taxon>Micromonosporales</taxon>
        <taxon>Micromonosporaceae</taxon>
        <taxon>Actinoplanes</taxon>
    </lineage>
</organism>
<keyword evidence="1" id="KW-0812">Transmembrane</keyword>
<dbReference type="Proteomes" id="UP000053244">
    <property type="component" value="Unassembled WGS sequence"/>
</dbReference>
<evidence type="ECO:0000256" key="1">
    <source>
        <dbReference type="SAM" id="Phobius"/>
    </source>
</evidence>
<evidence type="ECO:0000313" key="2">
    <source>
        <dbReference type="EMBL" id="KUL30773.1"/>
    </source>
</evidence>
<gene>
    <name evidence="2" type="ORF">ADL15_24335</name>
</gene>
<protein>
    <submittedName>
        <fullName evidence="2">Uncharacterized protein</fullName>
    </submittedName>
</protein>
<dbReference type="OrthoDB" id="5704138at2"/>
<reference evidence="2 3" key="1">
    <citation type="submission" date="2015-10" db="EMBL/GenBank/DDBJ databases">
        <authorList>
            <person name="Gilbert D.G."/>
        </authorList>
    </citation>
    <scope>NUCLEOTIDE SEQUENCE [LARGE SCALE GENOMIC DNA]</scope>
    <source>
        <strain evidence="2 3">NRRL B-16712</strain>
    </source>
</reference>
<sequence>MEWKTVSLVAAGFAAQRVTQTVLDGFYARSGYPVPYYTGQLSFSASKLSGWYTGMERDGTLDVYWQTQFVDFAFIAATALFFTALLFAVARAFPAGSGGRTFARRLIWFGLAAPLLDVLENLLSFVMLPDPGAISPVVALLYSSAAALKFACFFAVYLWAAVGLTTAAVVRIRGRRAAATA</sequence>
<dbReference type="RefSeq" id="WP_067695635.1">
    <property type="nucleotide sequence ID" value="NZ_LLZH01000235.1"/>
</dbReference>
<keyword evidence="1" id="KW-0472">Membrane</keyword>